<feature type="transmembrane region" description="Helical" evidence="1">
    <location>
        <begin position="20"/>
        <end position="41"/>
    </location>
</feature>
<reference evidence="2 3" key="1">
    <citation type="journal article" date="2014" name="PLoS ONE">
        <title>The first complete genome sequence of the class fimbriimonadia in the phylum armatimonadetes.</title>
        <authorList>
            <person name="Hu Z.Y."/>
            <person name="Wang Y.Z."/>
            <person name="Im W.T."/>
            <person name="Wang S.Y."/>
            <person name="Zhao G.P."/>
            <person name="Zheng H.J."/>
            <person name="Quan Z.X."/>
        </authorList>
    </citation>
    <scope>NUCLEOTIDE SEQUENCE [LARGE SCALE GENOMIC DNA]</scope>
    <source>
        <strain evidence="2">Gsoil 348</strain>
    </source>
</reference>
<evidence type="ECO:0000313" key="3">
    <source>
        <dbReference type="Proteomes" id="UP000027982"/>
    </source>
</evidence>
<evidence type="ECO:0008006" key="4">
    <source>
        <dbReference type="Google" id="ProtNLM"/>
    </source>
</evidence>
<dbReference type="NCBIfam" id="TIGR02532">
    <property type="entry name" value="IV_pilin_GFxxxE"/>
    <property type="match status" value="1"/>
</dbReference>
<dbReference type="InterPro" id="IPR012902">
    <property type="entry name" value="N_methyl_site"/>
</dbReference>
<dbReference type="RefSeq" id="WP_025226726.1">
    <property type="nucleotide sequence ID" value="NZ_CP007139.1"/>
</dbReference>
<dbReference type="AlphaFoldDB" id="A0A068NMP1"/>
<evidence type="ECO:0000256" key="1">
    <source>
        <dbReference type="SAM" id="Phobius"/>
    </source>
</evidence>
<gene>
    <name evidence="2" type="ORF">OP10G_1284</name>
</gene>
<dbReference type="EMBL" id="CP007139">
    <property type="protein sequence ID" value="AIE84652.1"/>
    <property type="molecule type" value="Genomic_DNA"/>
</dbReference>
<organism evidence="2 3">
    <name type="scientific">Fimbriimonas ginsengisoli Gsoil 348</name>
    <dbReference type="NCBI Taxonomy" id="661478"/>
    <lineage>
        <taxon>Bacteria</taxon>
        <taxon>Bacillati</taxon>
        <taxon>Armatimonadota</taxon>
        <taxon>Fimbriimonadia</taxon>
        <taxon>Fimbriimonadales</taxon>
        <taxon>Fimbriimonadaceae</taxon>
        <taxon>Fimbriimonas</taxon>
    </lineage>
</organism>
<sequence length="281" mass="30913">MSHSAFSIRVGTARRAFTLIELLVVIAIIAILAAILFPVFAQAKQAAKRTATLSNLKQDALANVMYANDFDDTLVLVWLGGPWTGPDGGFAIQKLYPYIKNLDTVWDASNPIPNFQGGRPMKDGYWGDWTASGTLGFSNGGMMMPSQGYKPRVISSQEHPAELMMMAACRTSDPQGCFAFTETQPSCYNKIQGRWEDPQSPGYAAASYHNNMLPSAIMDGHAVAAKGMIYSPPANDCDAQTFAWWSGKSSKGDYTPNNEWSAHYLTPRVLNFWGTWWDGTK</sequence>
<dbReference type="STRING" id="661478.OP10G_1284"/>
<dbReference type="PANTHER" id="PTHR30093">
    <property type="entry name" value="GENERAL SECRETION PATHWAY PROTEIN G"/>
    <property type="match status" value="1"/>
</dbReference>
<keyword evidence="1" id="KW-0472">Membrane</keyword>
<protein>
    <recommendedName>
        <fullName evidence="4">Prepilin-type N-terminal cleavage/methylation domain-containing protein</fullName>
    </recommendedName>
</protein>
<keyword evidence="1" id="KW-0812">Transmembrane</keyword>
<keyword evidence="1" id="KW-1133">Transmembrane helix</keyword>
<dbReference type="Pfam" id="PF07963">
    <property type="entry name" value="N_methyl"/>
    <property type="match status" value="1"/>
</dbReference>
<accession>A0A068NMP1</accession>
<dbReference type="SUPFAM" id="SSF54523">
    <property type="entry name" value="Pili subunits"/>
    <property type="match status" value="1"/>
</dbReference>
<dbReference type="eggNOG" id="COG2165">
    <property type="taxonomic scope" value="Bacteria"/>
</dbReference>
<proteinExistence type="predicted"/>
<name>A0A068NMP1_FIMGI</name>
<evidence type="ECO:0000313" key="2">
    <source>
        <dbReference type="EMBL" id="AIE84652.1"/>
    </source>
</evidence>
<dbReference type="InterPro" id="IPR045584">
    <property type="entry name" value="Pilin-like"/>
</dbReference>
<dbReference type="Proteomes" id="UP000027982">
    <property type="component" value="Chromosome"/>
</dbReference>
<dbReference type="Gene3D" id="3.30.700.10">
    <property type="entry name" value="Glycoprotein, Type 4 Pilin"/>
    <property type="match status" value="1"/>
</dbReference>
<keyword evidence="3" id="KW-1185">Reference proteome</keyword>
<dbReference type="HOGENOM" id="CLU_041661_1_1_0"/>
<dbReference type="KEGG" id="fgi:OP10G_1284"/>